<accession>A0A382U759</accession>
<protein>
    <submittedName>
        <fullName evidence="1">Uncharacterized protein</fullName>
    </submittedName>
</protein>
<name>A0A382U759_9ZZZZ</name>
<reference evidence="1" key="1">
    <citation type="submission" date="2018-05" db="EMBL/GenBank/DDBJ databases">
        <authorList>
            <person name="Lanie J.A."/>
            <person name="Ng W.-L."/>
            <person name="Kazmierczak K.M."/>
            <person name="Andrzejewski T.M."/>
            <person name="Davidsen T.M."/>
            <person name="Wayne K.J."/>
            <person name="Tettelin H."/>
            <person name="Glass J.I."/>
            <person name="Rusch D."/>
            <person name="Podicherti R."/>
            <person name="Tsui H.-C.T."/>
            <person name="Winkler M.E."/>
        </authorList>
    </citation>
    <scope>NUCLEOTIDE SEQUENCE</scope>
</reference>
<sequence>MNMQIKGLHLGTGDAQKIKKSIQIGKGKTSRSPFPEEAVCIEGYPETRFGKHLEIIRSVPYGNHLLK</sequence>
<feature type="non-terminal residue" evidence="1">
    <location>
        <position position="67"/>
    </location>
</feature>
<evidence type="ECO:0000313" key="1">
    <source>
        <dbReference type="EMBL" id="SVD29852.1"/>
    </source>
</evidence>
<dbReference type="AlphaFoldDB" id="A0A382U759"/>
<dbReference type="EMBL" id="UINC01141862">
    <property type="protein sequence ID" value="SVD29852.1"/>
    <property type="molecule type" value="Genomic_DNA"/>
</dbReference>
<gene>
    <name evidence="1" type="ORF">METZ01_LOCUS382706</name>
</gene>
<proteinExistence type="predicted"/>
<organism evidence="1">
    <name type="scientific">marine metagenome</name>
    <dbReference type="NCBI Taxonomy" id="408172"/>
    <lineage>
        <taxon>unclassified sequences</taxon>
        <taxon>metagenomes</taxon>
        <taxon>ecological metagenomes</taxon>
    </lineage>
</organism>